<dbReference type="EMBL" id="JBFXLT010000003">
    <property type="protein sequence ID" value="KAL2821944.1"/>
    <property type="molecule type" value="Genomic_DNA"/>
</dbReference>
<evidence type="ECO:0000313" key="10">
    <source>
        <dbReference type="Proteomes" id="UP001610334"/>
    </source>
</evidence>
<comment type="similarity">
    <text evidence="7">Belongs to the glycosyltransferase 28 family.</text>
</comment>
<protein>
    <recommendedName>
        <fullName evidence="3 7">UDP-N-acetylglucosamine transferase subunit ALG13</fullName>
        <ecNumber evidence="2 7">2.4.1.141</ecNumber>
    </recommendedName>
    <alternativeName>
        <fullName evidence="5 7">Asparagine-linked glycosylation protein 13</fullName>
    </alternativeName>
</protein>
<dbReference type="InterPro" id="IPR007235">
    <property type="entry name" value="Glyco_trans_28_C"/>
</dbReference>
<evidence type="ECO:0000256" key="7">
    <source>
        <dbReference type="RuleBase" id="RU362128"/>
    </source>
</evidence>
<comment type="catalytic activity">
    <reaction evidence="6">
        <text>an N-acetyl-alpha-D-glucosaminyl-diphospho-di-trans,poly-cis-dolichol + UDP-N-acetyl-alpha-D-glucosamine = an N,N'-diacetylchitobiosyl-diphospho-di-trans,poly-cis-dolichol + UDP + H(+)</text>
        <dbReference type="Rhea" id="RHEA:23380"/>
        <dbReference type="Rhea" id="RHEA-COMP:19507"/>
        <dbReference type="Rhea" id="RHEA-COMP:19510"/>
        <dbReference type="ChEBI" id="CHEBI:15378"/>
        <dbReference type="ChEBI" id="CHEBI:57269"/>
        <dbReference type="ChEBI" id="CHEBI:57705"/>
        <dbReference type="ChEBI" id="CHEBI:58223"/>
        <dbReference type="ChEBI" id="CHEBI:58427"/>
        <dbReference type="EC" id="2.4.1.141"/>
    </reaction>
</comment>
<keyword evidence="7" id="KW-0808">Transferase</keyword>
<evidence type="ECO:0000256" key="3">
    <source>
        <dbReference type="ARBA" id="ARBA00017468"/>
    </source>
</evidence>
<comment type="caution">
    <text evidence="9">The sequence shown here is derived from an EMBL/GenBank/DDBJ whole genome shotgun (WGS) entry which is preliminary data.</text>
</comment>
<keyword evidence="7" id="KW-0256">Endoplasmic reticulum</keyword>
<name>A0ABR4I2H2_9EURO</name>
<evidence type="ECO:0000259" key="8">
    <source>
        <dbReference type="Pfam" id="PF04101"/>
    </source>
</evidence>
<dbReference type="EC" id="2.4.1.141" evidence="2 7"/>
<reference evidence="9 10" key="1">
    <citation type="submission" date="2024-07" db="EMBL/GenBank/DDBJ databases">
        <title>Section-level genome sequencing and comparative genomics of Aspergillus sections Usti and Cavernicolus.</title>
        <authorList>
            <consortium name="Lawrence Berkeley National Laboratory"/>
            <person name="Nybo J.L."/>
            <person name="Vesth T.C."/>
            <person name="Theobald S."/>
            <person name="Frisvad J.C."/>
            <person name="Larsen T.O."/>
            <person name="Kjaerboelling I."/>
            <person name="Rothschild-Mancinelli K."/>
            <person name="Lyhne E.K."/>
            <person name="Kogle M.E."/>
            <person name="Barry K."/>
            <person name="Clum A."/>
            <person name="Na H."/>
            <person name="Ledsgaard L."/>
            <person name="Lin J."/>
            <person name="Lipzen A."/>
            <person name="Kuo A."/>
            <person name="Riley R."/>
            <person name="Mondo S."/>
            <person name="Labutti K."/>
            <person name="Haridas S."/>
            <person name="Pangalinan J."/>
            <person name="Salamov A.A."/>
            <person name="Simmons B.A."/>
            <person name="Magnuson J.K."/>
            <person name="Chen J."/>
            <person name="Drula E."/>
            <person name="Henrissat B."/>
            <person name="Wiebenga A."/>
            <person name="Lubbers R.J."/>
            <person name="Gomes A.C."/>
            <person name="Makela M.R."/>
            <person name="Stajich J."/>
            <person name="Grigoriev I.V."/>
            <person name="Mortensen U.H."/>
            <person name="De Vries R.P."/>
            <person name="Baker S.E."/>
            <person name="Andersen M.R."/>
        </authorList>
    </citation>
    <scope>NUCLEOTIDE SEQUENCE [LARGE SCALE GENOMIC DNA]</scope>
    <source>
        <strain evidence="9 10">CBS 588.65</strain>
    </source>
</reference>
<proteinExistence type="inferred from homology"/>
<comment type="subcellular location">
    <subcellularLocation>
        <location evidence="7">Endoplasmic reticulum</location>
    </subcellularLocation>
</comment>
<feature type="domain" description="Glycosyl transferase family 28 C-terminal" evidence="8">
    <location>
        <begin position="8"/>
        <end position="161"/>
    </location>
</feature>
<evidence type="ECO:0000256" key="6">
    <source>
        <dbReference type="ARBA" id="ARBA00048184"/>
    </source>
</evidence>
<dbReference type="Proteomes" id="UP001610334">
    <property type="component" value="Unassembled WGS sequence"/>
</dbReference>
<evidence type="ECO:0000256" key="5">
    <source>
        <dbReference type="ARBA" id="ARBA00032061"/>
    </source>
</evidence>
<dbReference type="PANTHER" id="PTHR47043">
    <property type="entry name" value="UDP-N-ACETYLGLUCOSAMINE TRANSFERASE SUBUNIT ALG13"/>
    <property type="match status" value="1"/>
</dbReference>
<comment type="subunit">
    <text evidence="1 7">Heterodimer with ALG14 to form a functional enzyme.</text>
</comment>
<keyword evidence="7" id="KW-0328">Glycosyltransferase</keyword>
<dbReference type="Gene3D" id="3.40.50.2000">
    <property type="entry name" value="Glycogen Phosphorylase B"/>
    <property type="match status" value="1"/>
</dbReference>
<evidence type="ECO:0000256" key="1">
    <source>
        <dbReference type="ARBA" id="ARBA00011198"/>
    </source>
</evidence>
<sequence length="198" mass="21830">MAQKPTKVCFVTVGATASFHLLLESILDPSFMGSLHQHGYTHLLIQYGKDGQSVFDKFTANRPFGHPDLHGIALDGFDFKQSGIDHEMRLAKAKPSEDRTSGLVISHAGSGSILAALRFGVPLVVVPNPTLQDNHQEELADVLQQEGYAIWSSYKELSSALERAEALRTRMLTWPPVQGANRKRNLEGVISEEMGYLD</sequence>
<gene>
    <name evidence="7" type="primary">ALG13</name>
    <name evidence="9" type="ORF">BJX63DRAFT_175776</name>
</gene>
<dbReference type="SUPFAM" id="SSF53756">
    <property type="entry name" value="UDP-Glycosyltransferase/glycogen phosphorylase"/>
    <property type="match status" value="1"/>
</dbReference>
<accession>A0ABR4I2H2</accession>
<dbReference type="Pfam" id="PF04101">
    <property type="entry name" value="Glyco_tran_28_C"/>
    <property type="match status" value="1"/>
</dbReference>
<evidence type="ECO:0000256" key="4">
    <source>
        <dbReference type="ARBA" id="ARBA00024804"/>
    </source>
</evidence>
<dbReference type="PANTHER" id="PTHR47043:SF1">
    <property type="entry name" value="UDP-N-ACETYLGLUCOSAMINE TRANSFERASE SUBUNIT ALG13"/>
    <property type="match status" value="1"/>
</dbReference>
<organism evidence="9 10">
    <name type="scientific">Aspergillus granulosus</name>
    <dbReference type="NCBI Taxonomy" id="176169"/>
    <lineage>
        <taxon>Eukaryota</taxon>
        <taxon>Fungi</taxon>
        <taxon>Dikarya</taxon>
        <taxon>Ascomycota</taxon>
        <taxon>Pezizomycotina</taxon>
        <taxon>Eurotiomycetes</taxon>
        <taxon>Eurotiomycetidae</taxon>
        <taxon>Eurotiales</taxon>
        <taxon>Aspergillaceae</taxon>
        <taxon>Aspergillus</taxon>
        <taxon>Aspergillus subgen. Nidulantes</taxon>
    </lineage>
</organism>
<keyword evidence="10" id="KW-1185">Reference proteome</keyword>
<comment type="function">
    <text evidence="4 7">Involved in protein N-glycosylation. Essential for the second step of the dolichol-linked oligosaccharide pathway.</text>
</comment>
<dbReference type="InterPro" id="IPR052474">
    <property type="entry name" value="UDP-GlcNAc_transferase"/>
</dbReference>
<evidence type="ECO:0000256" key="2">
    <source>
        <dbReference type="ARBA" id="ARBA00012614"/>
    </source>
</evidence>
<evidence type="ECO:0000313" key="9">
    <source>
        <dbReference type="EMBL" id="KAL2821944.1"/>
    </source>
</evidence>